<dbReference type="OrthoDB" id="418495at2759"/>
<dbReference type="CDD" id="cd02066">
    <property type="entry name" value="GRX_family"/>
    <property type="match status" value="1"/>
</dbReference>
<keyword evidence="2" id="KW-0732">Signal</keyword>
<gene>
    <name evidence="4" type="ORF">NAPIS_ORF01587</name>
</gene>
<accession>T0MIL6</accession>
<proteinExistence type="predicted"/>
<name>T0MIL6_9MICR</name>
<feature type="region of interest" description="Disordered" evidence="1">
    <location>
        <begin position="24"/>
        <end position="66"/>
    </location>
</feature>
<dbReference type="InterPro" id="IPR036249">
    <property type="entry name" value="Thioredoxin-like_sf"/>
</dbReference>
<dbReference type="InterPro" id="IPR002109">
    <property type="entry name" value="Glutaredoxin"/>
</dbReference>
<evidence type="ECO:0000256" key="2">
    <source>
        <dbReference type="SAM" id="SignalP"/>
    </source>
</evidence>
<dbReference type="Proteomes" id="UP000053780">
    <property type="component" value="Unassembled WGS sequence"/>
</dbReference>
<feature type="domain" description="Glutaredoxin" evidence="3">
    <location>
        <begin position="92"/>
        <end position="149"/>
    </location>
</feature>
<dbReference type="Pfam" id="PF00462">
    <property type="entry name" value="Glutaredoxin"/>
    <property type="match status" value="1"/>
</dbReference>
<feature type="chain" id="PRO_5004567764" evidence="2">
    <location>
        <begin position="19"/>
        <end position="193"/>
    </location>
</feature>
<evidence type="ECO:0000256" key="1">
    <source>
        <dbReference type="SAM" id="MobiDB-lite"/>
    </source>
</evidence>
<keyword evidence="5" id="KW-1185">Reference proteome</keyword>
<dbReference type="Gene3D" id="3.40.30.10">
    <property type="entry name" value="Glutaredoxin"/>
    <property type="match status" value="1"/>
</dbReference>
<protein>
    <submittedName>
        <fullName evidence="4">Glutaredoxin 3</fullName>
    </submittedName>
</protein>
<feature type="signal peptide" evidence="2">
    <location>
        <begin position="1"/>
        <end position="18"/>
    </location>
</feature>
<organism evidence="4 5">
    <name type="scientific">Vairimorpha apis BRL 01</name>
    <dbReference type="NCBI Taxonomy" id="1037528"/>
    <lineage>
        <taxon>Eukaryota</taxon>
        <taxon>Fungi</taxon>
        <taxon>Fungi incertae sedis</taxon>
        <taxon>Microsporidia</taxon>
        <taxon>Nosematidae</taxon>
        <taxon>Vairimorpha</taxon>
    </lineage>
</organism>
<feature type="compositionally biased region" description="Low complexity" evidence="1">
    <location>
        <begin position="45"/>
        <end position="66"/>
    </location>
</feature>
<reference evidence="4 5" key="1">
    <citation type="journal article" date="2013" name="BMC Genomics">
        <title>Genome sequencing and comparative genomics of honey bee microsporidia, Nosema apis reveal novel insights into host-parasite interactions.</title>
        <authorList>
            <person name="Chen Yp."/>
            <person name="Pettis J.S."/>
            <person name="Zhao Y."/>
            <person name="Liu X."/>
            <person name="Tallon L.J."/>
            <person name="Sadzewicz L.D."/>
            <person name="Li R."/>
            <person name="Zheng H."/>
            <person name="Huang S."/>
            <person name="Zhang X."/>
            <person name="Hamilton M.C."/>
            <person name="Pernal S.F."/>
            <person name="Melathopoulos A.P."/>
            <person name="Yan X."/>
            <person name="Evans J.D."/>
        </authorList>
    </citation>
    <scope>NUCLEOTIDE SEQUENCE [LARGE SCALE GENOMIC DNA]</scope>
    <source>
        <strain evidence="4 5">BRL 01</strain>
    </source>
</reference>
<evidence type="ECO:0000259" key="3">
    <source>
        <dbReference type="Pfam" id="PF00462"/>
    </source>
</evidence>
<dbReference type="HOGENOM" id="CLU_1409162_0_0_1"/>
<dbReference type="GO" id="GO:0016491">
    <property type="term" value="F:oxidoreductase activity"/>
    <property type="evidence" value="ECO:0007669"/>
    <property type="project" value="UniProtKB-ARBA"/>
</dbReference>
<dbReference type="AlphaFoldDB" id="T0MIL6"/>
<sequence>MLIILPLIFTLDLKITKAKYKSNISSNDEHDNNINKNNTTKHDNNLTYSNHNTSTTNTSNNNINNNNTSTTNTYNNTYNNNKYINQLNSAPIVVIYKKYCPYSIQTLTTLTSLNYNFNKYEKSENPDLAEYVKTNIYSKYPAIFVDGKFFGGNDVLQDALKNKKFVSSGYKIGDKMSSKDNISSSEDNISSRR</sequence>
<evidence type="ECO:0000313" key="5">
    <source>
        <dbReference type="Proteomes" id="UP000053780"/>
    </source>
</evidence>
<dbReference type="SUPFAM" id="SSF52833">
    <property type="entry name" value="Thioredoxin-like"/>
    <property type="match status" value="1"/>
</dbReference>
<dbReference type="EMBL" id="KE647231">
    <property type="protein sequence ID" value="EQB60835.1"/>
    <property type="molecule type" value="Genomic_DNA"/>
</dbReference>
<dbReference type="VEuPathDB" id="MicrosporidiaDB:NAPIS_ORF01587"/>
<evidence type="ECO:0000313" key="4">
    <source>
        <dbReference type="EMBL" id="EQB60835.1"/>
    </source>
</evidence>
<dbReference type="PROSITE" id="PS51354">
    <property type="entry name" value="GLUTAREDOXIN_2"/>
    <property type="match status" value="1"/>
</dbReference>